<keyword evidence="5" id="KW-0539">Nucleus</keyword>
<evidence type="ECO:0000313" key="7">
    <source>
        <dbReference type="EMBL" id="SMN17747.1"/>
    </source>
</evidence>
<feature type="compositionally biased region" description="Polar residues" evidence="6">
    <location>
        <begin position="277"/>
        <end position="305"/>
    </location>
</feature>
<dbReference type="STRING" id="1789683.A0A1X7QWE3"/>
<feature type="region of interest" description="Disordered" evidence="6">
    <location>
        <begin position="862"/>
        <end position="931"/>
    </location>
</feature>
<dbReference type="GO" id="GO:0000228">
    <property type="term" value="C:nuclear chromosome"/>
    <property type="evidence" value="ECO:0007669"/>
    <property type="project" value="InterPro"/>
</dbReference>
<feature type="compositionally biased region" description="Polar residues" evidence="6">
    <location>
        <begin position="903"/>
        <end position="931"/>
    </location>
</feature>
<accession>A0A1X7QWE3</accession>
<dbReference type="PANTHER" id="PTHR10019">
    <property type="entry name" value="SNF5"/>
    <property type="match status" value="1"/>
</dbReference>
<feature type="compositionally biased region" description="Polar residues" evidence="6">
    <location>
        <begin position="880"/>
        <end position="894"/>
    </location>
</feature>
<keyword evidence="8" id="KW-1185">Reference proteome</keyword>
<sequence>MNNNNNQDTVRDVPIDGNMQNNNSNNNFNDNNAPPNASANNSNTNNDPNNIRNVFSNIGTPSFSFSQIPQHILQSLTQQQLRMIQQRHQQLLLNRIQQQQQMQQQNGNVGQSNMNDNSTNNSRNSNTNNNNMRAANLGSNSNNSGINQMDTQAQQAQQAPQGNTNNNNPIDPQQPGMINLPPQIAQLALPAQIQVLNTLKQQAMLKENPAAVTTITMALQQVQQRYQQQLEQGDSMMQGNMSSMGPSINNTSMNAPAPQKNTPATKQTTTKRKPSQKKANSVTPHGKGTNIQSGAANKKVTSTETQKPKRKAKPKTPKNQVNIPTPVPAVVGETPQINLQMPLPELELPRLELPKFQTIKYDPKETKLPATNYWSSKSDNPSTDTLLYEQIIKRDERFKEDHKKESQGYEPFSIYGFSNKEYIAKQFHVLKYYQDLKNTRMQSITLTSKNIPAASIWGTGYAGYGNGNTNEVTNIIPEYIPTGMRKNVLFDDEIVYKDAMSDNDYNTRDQLVPIRLEFDQERDKFFLRDTLLWNKNDKLVNINEFVKDMLMDYRFDESYLKSLTHTISRSIKDQILKFQPNPYIELNQYRVGGDDLRIKIKLDIVVGQNQLIDQFEWDISNTENDAEEFAENMCQELQLPGEFQTAISHSIREQVHMYHKSLALLGYTFDGQPVEDDDIRSRLVSVITLDDIFRPQSETKVYTPNLLQISAAELERLDKDKDRDTRRKRRQGRFNRRGYGLITANSNTNLVGESLAGSTGLLGASKTNVPGSASGISSSAAGATDIPLPDLSDLPRTFRTPIPTTLLPGGVDFGPSVNSYDLDTTIEYKPRPAGPKPPPPPCYVIDNIPGKSLLLCIKLKKKDSQGNETETNPERDSSIKVDNSSQQMKRVTSLEQKKFEAPTVSTNNINSIPQRLPDQTANLPQDPNLTA</sequence>
<feature type="region of interest" description="Disordered" evidence="6">
    <location>
        <begin position="97"/>
        <end position="178"/>
    </location>
</feature>
<organism evidence="7 8">
    <name type="scientific">Maudiozyma saulgeensis</name>
    <dbReference type="NCBI Taxonomy" id="1789683"/>
    <lineage>
        <taxon>Eukaryota</taxon>
        <taxon>Fungi</taxon>
        <taxon>Dikarya</taxon>
        <taxon>Ascomycota</taxon>
        <taxon>Saccharomycotina</taxon>
        <taxon>Saccharomycetes</taxon>
        <taxon>Saccharomycetales</taxon>
        <taxon>Saccharomycetaceae</taxon>
        <taxon>Maudiozyma</taxon>
    </lineage>
</organism>
<proteinExistence type="inferred from homology"/>
<protein>
    <submittedName>
        <fullName evidence="7">Similar to Saccharomyces cerevisiae YBR289W SNF5 Subunit of the SWI/SNF chromatin remodeling complex involved in transcriptional regulation</fullName>
    </submittedName>
</protein>
<dbReference type="AlphaFoldDB" id="A0A1X7QWE3"/>
<feature type="compositionally biased region" description="Low complexity" evidence="6">
    <location>
        <begin position="21"/>
        <end position="50"/>
    </location>
</feature>
<dbReference type="OrthoDB" id="515064at2759"/>
<comment type="subcellular location">
    <subcellularLocation>
        <location evidence="1">Nucleus</location>
    </subcellularLocation>
</comment>
<feature type="compositionally biased region" description="Polar residues" evidence="6">
    <location>
        <begin position="236"/>
        <end position="268"/>
    </location>
</feature>
<dbReference type="EMBL" id="FXLY01000002">
    <property type="protein sequence ID" value="SMN17747.1"/>
    <property type="molecule type" value="Genomic_DNA"/>
</dbReference>
<dbReference type="InterPro" id="IPR006939">
    <property type="entry name" value="SNF5"/>
</dbReference>
<dbReference type="Proteomes" id="UP000196158">
    <property type="component" value="Unassembled WGS sequence"/>
</dbReference>
<comment type="similarity">
    <text evidence="2">Belongs to the SNF5 family.</text>
</comment>
<dbReference type="Pfam" id="PF04855">
    <property type="entry name" value="SNF5"/>
    <property type="match status" value="1"/>
</dbReference>
<feature type="region of interest" description="Disordered" evidence="6">
    <location>
        <begin position="1"/>
        <end position="55"/>
    </location>
</feature>
<evidence type="ECO:0000256" key="1">
    <source>
        <dbReference type="ARBA" id="ARBA00004123"/>
    </source>
</evidence>
<evidence type="ECO:0000256" key="3">
    <source>
        <dbReference type="ARBA" id="ARBA00023015"/>
    </source>
</evidence>
<reference evidence="7 8" key="1">
    <citation type="submission" date="2017-04" db="EMBL/GenBank/DDBJ databases">
        <authorList>
            <person name="Afonso C.L."/>
            <person name="Miller P.J."/>
            <person name="Scott M.A."/>
            <person name="Spackman E."/>
            <person name="Goraichik I."/>
            <person name="Dimitrov K.M."/>
            <person name="Suarez D.L."/>
            <person name="Swayne D.E."/>
        </authorList>
    </citation>
    <scope>NUCLEOTIDE SEQUENCE [LARGE SCALE GENOMIC DNA]</scope>
</reference>
<feature type="region of interest" description="Disordered" evidence="6">
    <location>
        <begin position="773"/>
        <end position="794"/>
    </location>
</feature>
<evidence type="ECO:0000313" key="8">
    <source>
        <dbReference type="Proteomes" id="UP000196158"/>
    </source>
</evidence>
<gene>
    <name evidence="7" type="ORF">KASA_0Q00957G</name>
</gene>
<evidence type="ECO:0000256" key="2">
    <source>
        <dbReference type="ARBA" id="ARBA00010239"/>
    </source>
</evidence>
<evidence type="ECO:0000256" key="4">
    <source>
        <dbReference type="ARBA" id="ARBA00023163"/>
    </source>
</evidence>
<dbReference type="GO" id="GO:0006338">
    <property type="term" value="P:chromatin remodeling"/>
    <property type="evidence" value="ECO:0007669"/>
    <property type="project" value="InterPro"/>
</dbReference>
<keyword evidence="4" id="KW-0804">Transcription</keyword>
<evidence type="ECO:0000256" key="5">
    <source>
        <dbReference type="ARBA" id="ARBA00023242"/>
    </source>
</evidence>
<feature type="compositionally biased region" description="Low complexity" evidence="6">
    <location>
        <begin position="773"/>
        <end position="783"/>
    </location>
</feature>
<keyword evidence="3" id="KW-0805">Transcription regulation</keyword>
<name>A0A1X7QWE3_9SACH</name>
<feature type="region of interest" description="Disordered" evidence="6">
    <location>
        <begin position="236"/>
        <end position="328"/>
    </location>
</feature>
<evidence type="ECO:0000256" key="6">
    <source>
        <dbReference type="SAM" id="MobiDB-lite"/>
    </source>
</evidence>